<accession>A0ABS3TAQ0</accession>
<dbReference type="EMBL" id="JAGETX010000004">
    <property type="protein sequence ID" value="MBO3270729.1"/>
    <property type="molecule type" value="Genomic_DNA"/>
</dbReference>
<keyword evidence="1" id="KW-0732">Signal</keyword>
<name>A0ABS3TAQ0_9BACT</name>
<proteinExistence type="predicted"/>
<sequence>MLRILSLLLLSLVLLTTACSKDDPQPEPTLEGTWKLQRAYYRYYNADGTIAKDFDIPPTFTDETLTLKRDSIGFSRSLFGQERAWANPLKTISYTAPYTRQDQTLTIDLSTSNIYFTILELDGNSLEIEQSSPIVTSYVGGPTRFATGGIYTR</sequence>
<feature type="signal peptide" evidence="1">
    <location>
        <begin position="1"/>
        <end position="20"/>
    </location>
</feature>
<feature type="domain" description="Lipocalin-like" evidence="2">
    <location>
        <begin position="30"/>
        <end position="128"/>
    </location>
</feature>
<evidence type="ECO:0000256" key="1">
    <source>
        <dbReference type="SAM" id="SignalP"/>
    </source>
</evidence>
<evidence type="ECO:0000313" key="4">
    <source>
        <dbReference type="Proteomes" id="UP000670527"/>
    </source>
</evidence>
<comment type="caution">
    <text evidence="3">The sequence shown here is derived from an EMBL/GenBank/DDBJ whole genome shotgun (WGS) entry which is preliminary data.</text>
</comment>
<dbReference type="Proteomes" id="UP000670527">
    <property type="component" value="Unassembled WGS sequence"/>
</dbReference>
<evidence type="ECO:0000313" key="3">
    <source>
        <dbReference type="EMBL" id="MBO3270729.1"/>
    </source>
</evidence>
<dbReference type="Pfam" id="PF13648">
    <property type="entry name" value="Lipocalin_4"/>
    <property type="match status" value="1"/>
</dbReference>
<dbReference type="PROSITE" id="PS51257">
    <property type="entry name" value="PROKAR_LIPOPROTEIN"/>
    <property type="match status" value="1"/>
</dbReference>
<evidence type="ECO:0000259" key="2">
    <source>
        <dbReference type="Pfam" id="PF13648"/>
    </source>
</evidence>
<keyword evidence="4" id="KW-1185">Reference proteome</keyword>
<gene>
    <name evidence="3" type="ORF">J4D97_08720</name>
</gene>
<dbReference type="RefSeq" id="WP_208307247.1">
    <property type="nucleotide sequence ID" value="NZ_JAGETX010000004.1"/>
</dbReference>
<reference evidence="3 4" key="1">
    <citation type="submission" date="2021-03" db="EMBL/GenBank/DDBJ databases">
        <authorList>
            <person name="Kim M.K."/>
        </authorList>
    </citation>
    <scope>NUCLEOTIDE SEQUENCE [LARGE SCALE GENOMIC DNA]</scope>
    <source>
        <strain evidence="3 4">BT507</strain>
    </source>
</reference>
<organism evidence="3 4">
    <name type="scientific">Hymenobacter defluvii</name>
    <dbReference type="NCBI Taxonomy" id="2054411"/>
    <lineage>
        <taxon>Bacteria</taxon>
        <taxon>Pseudomonadati</taxon>
        <taxon>Bacteroidota</taxon>
        <taxon>Cytophagia</taxon>
        <taxon>Cytophagales</taxon>
        <taxon>Hymenobacteraceae</taxon>
        <taxon>Hymenobacter</taxon>
    </lineage>
</organism>
<dbReference type="InterPro" id="IPR024311">
    <property type="entry name" value="Lipocalin-like"/>
</dbReference>
<feature type="chain" id="PRO_5045600958" evidence="1">
    <location>
        <begin position="21"/>
        <end position="153"/>
    </location>
</feature>
<protein>
    <submittedName>
        <fullName evidence="3">Lipocalin family protein</fullName>
    </submittedName>
</protein>